<dbReference type="EnsemblMetazoa" id="MESCA004881-RA">
    <property type="protein sequence ID" value="MESCA004881-PA"/>
    <property type="gene ID" value="MESCA004881"/>
</dbReference>
<evidence type="ECO:0000259" key="1">
    <source>
        <dbReference type="SMART" id="SM00587"/>
    </source>
</evidence>
<reference evidence="3" key="1">
    <citation type="submission" date="2013-02" db="EMBL/GenBank/DDBJ databases">
        <authorList>
            <person name="Hughes D."/>
        </authorList>
    </citation>
    <scope>NUCLEOTIDE SEQUENCE</scope>
    <source>
        <strain>Durham</strain>
        <strain evidence="3">NC isolate 2 -- Noor lab</strain>
    </source>
</reference>
<dbReference type="Gene3D" id="3.90.1200.10">
    <property type="match status" value="1"/>
</dbReference>
<feature type="domain" description="CHK kinase-like" evidence="1">
    <location>
        <begin position="27"/>
        <end position="225"/>
    </location>
</feature>
<organism evidence="2 3">
    <name type="scientific">Megaselia scalaris</name>
    <name type="common">Humpbacked fly</name>
    <name type="synonym">Phora scalaris</name>
    <dbReference type="NCBI Taxonomy" id="36166"/>
    <lineage>
        <taxon>Eukaryota</taxon>
        <taxon>Metazoa</taxon>
        <taxon>Ecdysozoa</taxon>
        <taxon>Arthropoda</taxon>
        <taxon>Hexapoda</taxon>
        <taxon>Insecta</taxon>
        <taxon>Pterygota</taxon>
        <taxon>Neoptera</taxon>
        <taxon>Endopterygota</taxon>
        <taxon>Diptera</taxon>
        <taxon>Brachycera</taxon>
        <taxon>Muscomorpha</taxon>
        <taxon>Platypezoidea</taxon>
        <taxon>Phoridae</taxon>
        <taxon>Megaseliini</taxon>
        <taxon>Megaselia</taxon>
    </lineage>
</organism>
<dbReference type="PANTHER" id="PTHR11012:SF47">
    <property type="entry name" value="GH22833P"/>
    <property type="match status" value="1"/>
</dbReference>
<dbReference type="PANTHER" id="PTHR11012">
    <property type="entry name" value="PROTEIN KINASE-LIKE DOMAIN-CONTAINING"/>
    <property type="match status" value="1"/>
</dbReference>
<dbReference type="STRING" id="36166.T1GMU8"/>
<dbReference type="Pfam" id="PF02958">
    <property type="entry name" value="EcKL"/>
    <property type="match status" value="1"/>
</dbReference>
<reference evidence="2" key="2">
    <citation type="submission" date="2015-06" db="UniProtKB">
        <authorList>
            <consortium name="EnsemblMetazoa"/>
        </authorList>
    </citation>
    <scope>IDENTIFICATION</scope>
</reference>
<accession>T1GMU8</accession>
<dbReference type="OMA" id="GLAIGMW"/>
<evidence type="ECO:0000313" key="3">
    <source>
        <dbReference type="Proteomes" id="UP000015102"/>
    </source>
</evidence>
<protein>
    <recommendedName>
        <fullName evidence="1">CHK kinase-like domain-containing protein</fullName>
    </recommendedName>
</protein>
<dbReference type="InterPro" id="IPR004119">
    <property type="entry name" value="EcKL"/>
</dbReference>
<dbReference type="EMBL" id="CAQQ02191852">
    <property type="status" value="NOT_ANNOTATED_CDS"/>
    <property type="molecule type" value="Genomic_DNA"/>
</dbReference>
<dbReference type="SMART" id="SM00587">
    <property type="entry name" value="CHK"/>
    <property type="match status" value="1"/>
</dbReference>
<sequence>MLEQCTVKESPFPKCFYAGRDSDGEIIILDDLKQFGFQMKNRLADMDFEHCSIVMKELSKWHAASIISKKVHLNYEACTKKLSEIVYCPEAENFYKQILDSSINDSIESLRRSNTDGQLTKPIEMLEPFREILFDVIKGYVTQNGAGSKNPRTVVCHGDLWINNIMFKWNSQGAPIGCKFFDLQAMRCTSPAFDILHFIFTSTKHSYLTNLLKTYIASLHEHLELLASKSATVNVEDCEEIKKLFSFGMIEGEVYKYILYGLAVAMWILPAVTFETIPNLDAISEKSTAPKEFKMSTLLTNEYHSRIKDLLLEFYENEWFTLEH</sequence>
<dbReference type="InterPro" id="IPR015897">
    <property type="entry name" value="CHK_kinase-like"/>
</dbReference>
<dbReference type="InterPro" id="IPR011009">
    <property type="entry name" value="Kinase-like_dom_sf"/>
</dbReference>
<proteinExistence type="predicted"/>
<evidence type="ECO:0000313" key="2">
    <source>
        <dbReference type="EnsemblMetazoa" id="MESCA004881-PA"/>
    </source>
</evidence>
<dbReference type="Proteomes" id="UP000015102">
    <property type="component" value="Unassembled WGS sequence"/>
</dbReference>
<dbReference type="HOGENOM" id="CLU_010718_6_1_1"/>
<dbReference type="EMBL" id="CAQQ02191853">
    <property type="status" value="NOT_ANNOTATED_CDS"/>
    <property type="molecule type" value="Genomic_DNA"/>
</dbReference>
<dbReference type="AlphaFoldDB" id="T1GMU8"/>
<dbReference type="SUPFAM" id="SSF56112">
    <property type="entry name" value="Protein kinase-like (PK-like)"/>
    <property type="match status" value="1"/>
</dbReference>
<name>T1GMU8_MEGSC</name>
<keyword evidence="3" id="KW-1185">Reference proteome</keyword>